<proteinExistence type="predicted"/>
<protein>
    <submittedName>
        <fullName evidence="1">Uncharacterized protein</fullName>
    </submittedName>
</protein>
<dbReference type="AlphaFoldDB" id="A0A3P6S937"/>
<name>A0A3P6S937_CYLGO</name>
<accession>A0A3P6S937</accession>
<reference evidence="1 2" key="1">
    <citation type="submission" date="2018-11" db="EMBL/GenBank/DDBJ databases">
        <authorList>
            <consortium name="Pathogen Informatics"/>
        </authorList>
    </citation>
    <scope>NUCLEOTIDE SEQUENCE [LARGE SCALE GENOMIC DNA]</scope>
</reference>
<evidence type="ECO:0000313" key="2">
    <source>
        <dbReference type="Proteomes" id="UP000271889"/>
    </source>
</evidence>
<evidence type="ECO:0000313" key="1">
    <source>
        <dbReference type="EMBL" id="VDK52334.1"/>
    </source>
</evidence>
<dbReference type="OrthoDB" id="1431934at2759"/>
<gene>
    <name evidence="1" type="ORF">CGOC_LOCUS2326</name>
</gene>
<sequence>MKNLPKRCPVYPAPIFAQMKVLVLEQIGDAHYRLLGLFCTLFDLFYLCCFVTQLAHAMCADVHFETSVFRNLSIDVNLCQDDDTGGRGALPLSDSRVQAAERVDMSNKKYVEMEIMENRVEVSCPECAAHLHPLDIKALAGGRTDLIEKYEQFSVRRYLMTEPDARWCPAPDCG</sequence>
<dbReference type="EMBL" id="UYRV01005142">
    <property type="protein sequence ID" value="VDK52334.1"/>
    <property type="molecule type" value="Genomic_DNA"/>
</dbReference>
<organism evidence="1 2">
    <name type="scientific">Cylicostephanus goldi</name>
    <name type="common">Nematode worm</name>
    <dbReference type="NCBI Taxonomy" id="71465"/>
    <lineage>
        <taxon>Eukaryota</taxon>
        <taxon>Metazoa</taxon>
        <taxon>Ecdysozoa</taxon>
        <taxon>Nematoda</taxon>
        <taxon>Chromadorea</taxon>
        <taxon>Rhabditida</taxon>
        <taxon>Rhabditina</taxon>
        <taxon>Rhabditomorpha</taxon>
        <taxon>Strongyloidea</taxon>
        <taxon>Strongylidae</taxon>
        <taxon>Cylicostephanus</taxon>
    </lineage>
</organism>
<keyword evidence="2" id="KW-1185">Reference proteome</keyword>
<dbReference type="Proteomes" id="UP000271889">
    <property type="component" value="Unassembled WGS sequence"/>
</dbReference>